<gene>
    <name evidence="5" type="ORF">PILCRDRAFT_608409</name>
</gene>
<dbReference type="InterPro" id="IPR014485">
    <property type="entry name" value="Pesterase_C1039"/>
</dbReference>
<dbReference type="Proteomes" id="UP000054166">
    <property type="component" value="Unassembled WGS sequence"/>
</dbReference>
<dbReference type="PIRSF" id="PIRSF017316">
    <property type="entry name" value="Pesterase_C1039"/>
    <property type="match status" value="1"/>
</dbReference>
<dbReference type="FunCoup" id="A0A0C3FD29">
    <property type="interactions" value="192"/>
</dbReference>
<organism evidence="5 6">
    <name type="scientific">Piloderma croceum (strain F 1598)</name>
    <dbReference type="NCBI Taxonomy" id="765440"/>
    <lineage>
        <taxon>Eukaryota</taxon>
        <taxon>Fungi</taxon>
        <taxon>Dikarya</taxon>
        <taxon>Basidiomycota</taxon>
        <taxon>Agaricomycotina</taxon>
        <taxon>Agaricomycetes</taxon>
        <taxon>Agaricomycetidae</taxon>
        <taxon>Atheliales</taxon>
        <taxon>Atheliaceae</taxon>
        <taxon>Piloderma</taxon>
    </lineage>
</organism>
<feature type="region of interest" description="Disordered" evidence="1">
    <location>
        <begin position="25"/>
        <end position="44"/>
    </location>
</feature>
<evidence type="ECO:0000313" key="6">
    <source>
        <dbReference type="Proteomes" id="UP000054166"/>
    </source>
</evidence>
<feature type="signal peptide" evidence="2">
    <location>
        <begin position="1"/>
        <end position="19"/>
    </location>
</feature>
<dbReference type="GO" id="GO:0016787">
    <property type="term" value="F:hydrolase activity"/>
    <property type="evidence" value="ECO:0007669"/>
    <property type="project" value="InterPro"/>
</dbReference>
<dbReference type="SUPFAM" id="SSF55816">
    <property type="entry name" value="5'-nucleotidase (syn. UDP-sugar hydrolase), C-terminal domain"/>
    <property type="match status" value="1"/>
</dbReference>
<dbReference type="InterPro" id="IPR036907">
    <property type="entry name" value="5'-Nucleotdase_C_sf"/>
</dbReference>
<sequence>MYFCNALIFVLTLVSTVYACGGDGHNHAQHKRSPSSIPLTPPTSPLEWGDVNIIHTTDSHGWLLGHQKTSFPEPNYSGTLGDFASFVTHMKALAKKKDVDLLLVDSGDLHDGTGLSDGFPPGGIDAQDSNKFLLQLPYDTMAIGNHELYIYNDTLDMYKNFAPKLNGRYLSSNVNITLPDSNISVPVGERFRKFTTEKGRKVTALGVIFHFTANDKRTTVQAPADMVKEAWFAEAIQEEPDFFLLTGHMPVANDDWPLVFNAVRAVHPTTPIIILGGHTHIRDCNQPDGRSMALESGRYMETVGWLSAKLDQKGSTGNITFSRRYLDPNRVTYEYHTGVSSNAYDTAAGQSITQGLDNLAESFDLNFLFGTAPQDYSLSRSPYPSNNSLLSLFVGEVLPFALAINNSRASIPNIIITNNGPLRFDLYSGPFTKNDQLTASPLTDSFLYIANVTAGIANKVLPTFNNPGAIQRREYIERDVEMYRRGYVDMRYRAWLEGMAARASGIERRAAGNLTLGYVTNDSCPGVGDDTPHMPLPYFPVPHYIASPSPSVSDDTPVDIVFPDFIAARVLSVLNRIQTLKNYTSSDVASYSPLPADVVLGLYAQSKWN</sequence>
<dbReference type="InterPro" id="IPR004843">
    <property type="entry name" value="Calcineurin-like_PHP"/>
</dbReference>
<dbReference type="STRING" id="765440.A0A0C3FD29"/>
<dbReference type="InterPro" id="IPR053828">
    <property type="entry name" value="Nucleosidase_C"/>
</dbReference>
<protein>
    <submittedName>
        <fullName evidence="5">Uncharacterized protein</fullName>
    </submittedName>
</protein>
<proteinExistence type="predicted"/>
<dbReference type="GO" id="GO:0005576">
    <property type="term" value="C:extracellular region"/>
    <property type="evidence" value="ECO:0007669"/>
    <property type="project" value="UniProtKB-ARBA"/>
</dbReference>
<keyword evidence="6" id="KW-1185">Reference proteome</keyword>
<dbReference type="EMBL" id="KN833021">
    <property type="protein sequence ID" value="KIM77761.1"/>
    <property type="molecule type" value="Genomic_DNA"/>
</dbReference>
<dbReference type="Pfam" id="PF21953">
    <property type="entry name" value="NadN_nucleosid_C"/>
    <property type="match status" value="1"/>
</dbReference>
<reference evidence="6" key="2">
    <citation type="submission" date="2015-01" db="EMBL/GenBank/DDBJ databases">
        <title>Evolutionary Origins and Diversification of the Mycorrhizal Mutualists.</title>
        <authorList>
            <consortium name="DOE Joint Genome Institute"/>
            <consortium name="Mycorrhizal Genomics Consortium"/>
            <person name="Kohler A."/>
            <person name="Kuo A."/>
            <person name="Nagy L.G."/>
            <person name="Floudas D."/>
            <person name="Copeland A."/>
            <person name="Barry K.W."/>
            <person name="Cichocki N."/>
            <person name="Veneault-Fourrey C."/>
            <person name="LaButti K."/>
            <person name="Lindquist E.A."/>
            <person name="Lipzen A."/>
            <person name="Lundell T."/>
            <person name="Morin E."/>
            <person name="Murat C."/>
            <person name="Riley R."/>
            <person name="Ohm R."/>
            <person name="Sun H."/>
            <person name="Tunlid A."/>
            <person name="Henrissat B."/>
            <person name="Grigoriev I.V."/>
            <person name="Hibbett D.S."/>
            <person name="Martin F."/>
        </authorList>
    </citation>
    <scope>NUCLEOTIDE SEQUENCE [LARGE SCALE GENOMIC DNA]</scope>
    <source>
        <strain evidence="6">F 1598</strain>
    </source>
</reference>
<evidence type="ECO:0000256" key="1">
    <source>
        <dbReference type="SAM" id="MobiDB-lite"/>
    </source>
</evidence>
<dbReference type="PANTHER" id="PTHR11575:SF22">
    <property type="entry name" value="ADL392WP"/>
    <property type="match status" value="1"/>
</dbReference>
<evidence type="ECO:0000313" key="5">
    <source>
        <dbReference type="EMBL" id="KIM77761.1"/>
    </source>
</evidence>
<dbReference type="GO" id="GO:0005829">
    <property type="term" value="C:cytosol"/>
    <property type="evidence" value="ECO:0007669"/>
    <property type="project" value="TreeGrafter"/>
</dbReference>
<dbReference type="FunFam" id="3.60.21.10:FF:000043">
    <property type="entry name" value="Ser/Thr protein phosphatase family"/>
    <property type="match status" value="1"/>
</dbReference>
<accession>A0A0C3FD29</accession>
<dbReference type="Gene3D" id="3.90.780.10">
    <property type="entry name" value="5'-Nucleotidase, C-terminal domain"/>
    <property type="match status" value="2"/>
</dbReference>
<dbReference type="AlphaFoldDB" id="A0A0C3FD29"/>
<feature type="chain" id="PRO_5002177282" evidence="2">
    <location>
        <begin position="20"/>
        <end position="609"/>
    </location>
</feature>
<keyword evidence="2" id="KW-0732">Signal</keyword>
<feature type="domain" description="Putative 5'-nucleotidase C-terminal" evidence="4">
    <location>
        <begin position="375"/>
        <end position="571"/>
    </location>
</feature>
<evidence type="ECO:0000259" key="3">
    <source>
        <dbReference type="Pfam" id="PF00149"/>
    </source>
</evidence>
<dbReference type="OrthoDB" id="7722975at2759"/>
<dbReference type="HOGENOM" id="CLU_019028_1_0_1"/>
<dbReference type="InterPro" id="IPR006179">
    <property type="entry name" value="5_nucleotidase/apyrase"/>
</dbReference>
<dbReference type="Pfam" id="PF00149">
    <property type="entry name" value="Metallophos"/>
    <property type="match status" value="1"/>
</dbReference>
<dbReference type="PANTHER" id="PTHR11575">
    <property type="entry name" value="5'-NUCLEOTIDASE-RELATED"/>
    <property type="match status" value="1"/>
</dbReference>
<dbReference type="GO" id="GO:0009166">
    <property type="term" value="P:nucleotide catabolic process"/>
    <property type="evidence" value="ECO:0007669"/>
    <property type="project" value="InterPro"/>
</dbReference>
<evidence type="ECO:0000256" key="2">
    <source>
        <dbReference type="SAM" id="SignalP"/>
    </source>
</evidence>
<feature type="domain" description="Calcineurin-like phosphoesterase" evidence="3">
    <location>
        <begin position="52"/>
        <end position="281"/>
    </location>
</feature>
<dbReference type="InParanoid" id="A0A0C3FD29"/>
<name>A0A0C3FD29_PILCF</name>
<dbReference type="InterPro" id="IPR029052">
    <property type="entry name" value="Metallo-depent_PP-like"/>
</dbReference>
<evidence type="ECO:0000259" key="4">
    <source>
        <dbReference type="Pfam" id="PF21953"/>
    </source>
</evidence>
<dbReference type="SUPFAM" id="SSF56300">
    <property type="entry name" value="Metallo-dependent phosphatases"/>
    <property type="match status" value="1"/>
</dbReference>
<reference evidence="5 6" key="1">
    <citation type="submission" date="2014-04" db="EMBL/GenBank/DDBJ databases">
        <authorList>
            <consortium name="DOE Joint Genome Institute"/>
            <person name="Kuo A."/>
            <person name="Tarkka M."/>
            <person name="Buscot F."/>
            <person name="Kohler A."/>
            <person name="Nagy L.G."/>
            <person name="Floudas D."/>
            <person name="Copeland A."/>
            <person name="Barry K.W."/>
            <person name="Cichocki N."/>
            <person name="Veneault-Fourrey C."/>
            <person name="LaButti K."/>
            <person name="Lindquist E.A."/>
            <person name="Lipzen A."/>
            <person name="Lundell T."/>
            <person name="Morin E."/>
            <person name="Murat C."/>
            <person name="Sun H."/>
            <person name="Tunlid A."/>
            <person name="Henrissat B."/>
            <person name="Grigoriev I.V."/>
            <person name="Hibbett D.S."/>
            <person name="Martin F."/>
            <person name="Nordberg H.P."/>
            <person name="Cantor M.N."/>
            <person name="Hua S.X."/>
        </authorList>
    </citation>
    <scope>NUCLEOTIDE SEQUENCE [LARGE SCALE GENOMIC DNA]</scope>
    <source>
        <strain evidence="5 6">F 1598</strain>
    </source>
</reference>
<dbReference type="Gene3D" id="3.60.21.10">
    <property type="match status" value="1"/>
</dbReference>